<organism evidence="1 2">
    <name type="scientific">Penicillium thymicola</name>
    <dbReference type="NCBI Taxonomy" id="293382"/>
    <lineage>
        <taxon>Eukaryota</taxon>
        <taxon>Fungi</taxon>
        <taxon>Dikarya</taxon>
        <taxon>Ascomycota</taxon>
        <taxon>Pezizomycotina</taxon>
        <taxon>Eurotiomycetes</taxon>
        <taxon>Eurotiomycetidae</taxon>
        <taxon>Eurotiales</taxon>
        <taxon>Aspergillaceae</taxon>
        <taxon>Penicillium</taxon>
    </lineage>
</organism>
<accession>A0AAI9X727</accession>
<proteinExistence type="predicted"/>
<keyword evidence="2" id="KW-1185">Reference proteome</keyword>
<comment type="caution">
    <text evidence="1">The sequence shown here is derived from an EMBL/GenBank/DDBJ whole genome shotgun (WGS) entry which is preliminary data.</text>
</comment>
<dbReference type="Proteomes" id="UP001227192">
    <property type="component" value="Unassembled WGS sequence"/>
</dbReference>
<reference evidence="1" key="1">
    <citation type="submission" date="2015-06" db="EMBL/GenBank/DDBJ databases">
        <authorList>
            <person name="Nguyen H."/>
        </authorList>
    </citation>
    <scope>NUCLEOTIDE SEQUENCE</scope>
    <source>
        <strain evidence="1">DAOM 180753</strain>
    </source>
</reference>
<sequence length="72" mass="8092">SEHYAQIVQAPIYIVHDMTNCSGIIHLFSLSQKYSDSVPRQKRSSLSAIDHNAPKDTSLLQIGIQVVSRLER</sequence>
<reference evidence="1" key="2">
    <citation type="journal article" date="2016" name="Fungal Biol.">
        <title>Ochratoxin A production by Penicillium thymicola.</title>
        <authorList>
            <person name="Nguyen H.D.T."/>
            <person name="McMullin D.R."/>
            <person name="Ponomareva E."/>
            <person name="Riley R."/>
            <person name="Pomraning K.R."/>
            <person name="Baker S.E."/>
            <person name="Seifert K.A."/>
        </authorList>
    </citation>
    <scope>NUCLEOTIDE SEQUENCE</scope>
    <source>
        <strain evidence="1">DAOM 180753</strain>
    </source>
</reference>
<gene>
    <name evidence="1" type="ORF">VN97_g7067</name>
</gene>
<evidence type="ECO:0000313" key="1">
    <source>
        <dbReference type="EMBL" id="KAJ9486285.1"/>
    </source>
</evidence>
<name>A0AAI9X727_PENTH</name>
<evidence type="ECO:0000313" key="2">
    <source>
        <dbReference type="Proteomes" id="UP001227192"/>
    </source>
</evidence>
<protein>
    <submittedName>
        <fullName evidence="1">Uncharacterized protein</fullName>
    </submittedName>
</protein>
<dbReference type="EMBL" id="LACB01000217">
    <property type="protein sequence ID" value="KAJ9486285.1"/>
    <property type="molecule type" value="Genomic_DNA"/>
</dbReference>
<feature type="non-terminal residue" evidence="1">
    <location>
        <position position="1"/>
    </location>
</feature>
<dbReference type="AlphaFoldDB" id="A0AAI9X727"/>